<dbReference type="GO" id="GO:0005524">
    <property type="term" value="F:ATP binding"/>
    <property type="evidence" value="ECO:0007669"/>
    <property type="project" value="UniProtKB-KW"/>
</dbReference>
<feature type="region of interest" description="Disordered" evidence="1">
    <location>
        <begin position="271"/>
        <end position="295"/>
    </location>
</feature>
<feature type="compositionally biased region" description="Pro residues" evidence="1">
    <location>
        <begin position="362"/>
        <end position="377"/>
    </location>
</feature>
<accession>A0ABM6SYJ1</accession>
<keyword evidence="3" id="KW-1185">Reference proteome</keyword>
<gene>
    <name evidence="2" type="ORF">C4B68_32225</name>
</gene>
<evidence type="ECO:0000313" key="3">
    <source>
        <dbReference type="Proteomes" id="UP000238413"/>
    </source>
</evidence>
<sequence length="377" mass="41290">MTMPIPDNPYGVYVPGSRQSLPGLAVPPRDDHPLVPWEDESHAGQWVDVDHAREQLDHFQKHCLDRLPDLVEPGVDQGRLVVVTGPAGMGKTTLIHHCIYRAGQFIARLNDLARTAPPGTRRPPRHIVAMTAGYGNDGRAISIDEHGDFASTPAINATIRDKVVATLRTHFTGAMLDQVMSQDSPVKAFSAISTLLAQQDALLFVVVPHIDWKDEIVRTKFLKTCLSHAQTRVVLLVEVSHGTTETARKVVEELLPSAVVTHLALGGLGPEDTVKFSQSTRSGHPDPDSAPTRVPQTDRDELLRAHEQWQPADVRELRQVFHAVAERQRHTGRSVRITAAELRQHTAGRPGPDLATLRREPPGPTAPPRQPGPSPGS</sequence>
<dbReference type="Proteomes" id="UP000238413">
    <property type="component" value="Chromosome"/>
</dbReference>
<proteinExistence type="predicted"/>
<keyword evidence="2" id="KW-0547">Nucleotide-binding</keyword>
<organism evidence="2 3">
    <name type="scientific">Streptomyces dengpaensis</name>
    <dbReference type="NCBI Taxonomy" id="2049881"/>
    <lineage>
        <taxon>Bacteria</taxon>
        <taxon>Bacillati</taxon>
        <taxon>Actinomycetota</taxon>
        <taxon>Actinomycetes</taxon>
        <taxon>Kitasatosporales</taxon>
        <taxon>Streptomycetaceae</taxon>
        <taxon>Streptomyces</taxon>
    </lineage>
</organism>
<reference evidence="2 3" key="1">
    <citation type="submission" date="2018-02" db="EMBL/GenBank/DDBJ databases">
        <title>Complete genome sequence of Streptomyces dengpaensis, the producer of angucyclines.</title>
        <authorList>
            <person name="Yumei L."/>
        </authorList>
    </citation>
    <scope>NUCLEOTIDE SEQUENCE [LARGE SCALE GENOMIC DNA]</scope>
    <source>
        <strain evidence="2 3">XZHG99</strain>
    </source>
</reference>
<dbReference type="EMBL" id="CP026652">
    <property type="protein sequence ID" value="AVH59645.1"/>
    <property type="molecule type" value="Genomic_DNA"/>
</dbReference>
<evidence type="ECO:0000313" key="2">
    <source>
        <dbReference type="EMBL" id="AVH59645.1"/>
    </source>
</evidence>
<protein>
    <submittedName>
        <fullName evidence="2">ATP-binding protein</fullName>
    </submittedName>
</protein>
<feature type="region of interest" description="Disordered" evidence="1">
    <location>
        <begin position="327"/>
        <end position="377"/>
    </location>
</feature>
<dbReference type="InterPro" id="IPR027417">
    <property type="entry name" value="P-loop_NTPase"/>
</dbReference>
<name>A0ABM6SYJ1_9ACTN</name>
<dbReference type="RefSeq" id="WP_099503134.1">
    <property type="nucleotide sequence ID" value="NZ_CP026652.1"/>
</dbReference>
<dbReference type="SUPFAM" id="SSF52540">
    <property type="entry name" value="P-loop containing nucleoside triphosphate hydrolases"/>
    <property type="match status" value="1"/>
</dbReference>
<evidence type="ECO:0000256" key="1">
    <source>
        <dbReference type="SAM" id="MobiDB-lite"/>
    </source>
</evidence>
<dbReference type="Gene3D" id="3.40.50.300">
    <property type="entry name" value="P-loop containing nucleotide triphosphate hydrolases"/>
    <property type="match status" value="1"/>
</dbReference>
<keyword evidence="2" id="KW-0067">ATP-binding</keyword>